<dbReference type="EMBL" id="JACHED010000001">
    <property type="protein sequence ID" value="MBB6496704.1"/>
    <property type="molecule type" value="Genomic_DNA"/>
</dbReference>
<evidence type="ECO:0000313" key="11">
    <source>
        <dbReference type="Proteomes" id="UP000239462"/>
    </source>
</evidence>
<dbReference type="RefSeq" id="WP_104838226.1">
    <property type="nucleotide sequence ID" value="NZ_CP026606.1"/>
</dbReference>
<keyword evidence="8" id="KW-1003">Cell membrane</keyword>
<reference evidence="9" key="2">
    <citation type="submission" date="2018-02" db="EMBL/GenBank/DDBJ databases">
        <title>Complete genome sequence of the Methanococcus maripaludis type strain JJ (DSM 2067), a model for selenoprotein synthesis in Archaea.</title>
        <authorList>
            <person name="Poehlein A."/>
            <person name="Heym D."/>
            <person name="Quitzke V."/>
            <person name="Fersch J."/>
            <person name="Daniel R."/>
            <person name="Rother M."/>
        </authorList>
    </citation>
    <scope>NUCLEOTIDE SEQUENCE [LARGE SCALE GENOMIC DNA]</scope>
    <source>
        <strain evidence="9">DSM 2067</strain>
    </source>
</reference>
<dbReference type="Pfam" id="PF00584">
    <property type="entry name" value="SecE"/>
    <property type="match status" value="1"/>
</dbReference>
<dbReference type="Gene3D" id="1.20.5.820">
    <property type="entry name" value="Preprotein translocase SecE subunit"/>
    <property type="match status" value="1"/>
</dbReference>
<evidence type="ECO:0000313" key="10">
    <source>
        <dbReference type="EMBL" id="MBB6496704.1"/>
    </source>
</evidence>
<sequence>MAKEKTMNTEVQKSKLNTTLNGLKDFLQQCKRVLMISRKPTRQEYITISKVTGLGICLLGFVGFVIHVPITYLKALIKP</sequence>
<evidence type="ECO:0000256" key="7">
    <source>
        <dbReference type="ARBA" id="ARBA00037847"/>
    </source>
</evidence>
<comment type="subunit">
    <text evidence="8">Component of the Sec protein translocase complex. Heterotrimer consisting of SecY (alpha), SecG (beta) and SecE (gamma) subunits. The heterotrimers can form oligomers, although 1 heterotrimer is thought to be able to translocate proteins. Interacts with the ribosome. May interact with SecDF, and other proteins may be involved.</text>
</comment>
<keyword evidence="3 8" id="KW-0653">Protein transport</keyword>
<dbReference type="HAMAP" id="MF_00422">
    <property type="entry name" value="SecE"/>
    <property type="match status" value="1"/>
</dbReference>
<reference evidence="10 12" key="3">
    <citation type="submission" date="2020-08" db="EMBL/GenBank/DDBJ databases">
        <title>Genomic Encyclopedia of Type Strains, Phase IV (KMG-V): Genome sequencing to study the core and pangenomes of soil and plant-associated prokaryotes.</title>
        <authorList>
            <person name="Whitman W."/>
        </authorList>
    </citation>
    <scope>NUCLEOTIDE SEQUENCE [LARGE SCALE GENOMIC DNA]</scope>
    <source>
        <strain evidence="10 12">D1</strain>
    </source>
</reference>
<dbReference type="GO" id="GO:0009306">
    <property type="term" value="P:protein secretion"/>
    <property type="evidence" value="ECO:0007669"/>
    <property type="project" value="UniProtKB-UniRule"/>
</dbReference>
<gene>
    <name evidence="8" type="primary">secE</name>
    <name evidence="10" type="ORF">HNP96_000725</name>
    <name evidence="9" type="ORF">MMJJ_14040</name>
</gene>
<comment type="subcellular location">
    <subcellularLocation>
        <location evidence="8">Cell membrane</location>
        <topology evidence="8">Single-pass membrane protein</topology>
    </subcellularLocation>
    <subcellularLocation>
        <location evidence="7">Endomembrane system</location>
        <topology evidence="7">Single-pass membrane protein</topology>
    </subcellularLocation>
</comment>
<keyword evidence="2 8" id="KW-0812">Transmembrane</keyword>
<evidence type="ECO:0000256" key="4">
    <source>
        <dbReference type="ARBA" id="ARBA00022989"/>
    </source>
</evidence>
<dbReference type="GO" id="GO:0012505">
    <property type="term" value="C:endomembrane system"/>
    <property type="evidence" value="ECO:0007669"/>
    <property type="project" value="UniProtKB-SubCell"/>
</dbReference>
<dbReference type="SUPFAM" id="SSF103456">
    <property type="entry name" value="Preprotein translocase SecE subunit"/>
    <property type="match status" value="1"/>
</dbReference>
<dbReference type="EMBL" id="CP026606">
    <property type="protein sequence ID" value="AVB76782.1"/>
    <property type="molecule type" value="Genomic_DNA"/>
</dbReference>
<dbReference type="GO" id="GO:0005886">
    <property type="term" value="C:plasma membrane"/>
    <property type="evidence" value="ECO:0007669"/>
    <property type="project" value="UniProtKB-SubCell"/>
</dbReference>
<evidence type="ECO:0000256" key="2">
    <source>
        <dbReference type="ARBA" id="ARBA00022692"/>
    </source>
</evidence>
<evidence type="ECO:0000256" key="3">
    <source>
        <dbReference type="ARBA" id="ARBA00022927"/>
    </source>
</evidence>
<keyword evidence="1 8" id="KW-0813">Transport</keyword>
<keyword evidence="4 8" id="KW-1133">Transmembrane helix</keyword>
<name>A0A2L1CBN9_METMI</name>
<organism evidence="9 11">
    <name type="scientific">Methanococcus maripaludis</name>
    <name type="common">Methanococcus deltae</name>
    <dbReference type="NCBI Taxonomy" id="39152"/>
    <lineage>
        <taxon>Archaea</taxon>
        <taxon>Methanobacteriati</taxon>
        <taxon>Methanobacteriota</taxon>
        <taxon>Methanomada group</taxon>
        <taxon>Methanococci</taxon>
        <taxon>Methanococcales</taxon>
        <taxon>Methanococcaceae</taxon>
        <taxon>Methanococcus</taxon>
    </lineage>
</organism>
<evidence type="ECO:0000313" key="9">
    <source>
        <dbReference type="EMBL" id="AVB76782.1"/>
    </source>
</evidence>
<evidence type="ECO:0000256" key="6">
    <source>
        <dbReference type="ARBA" id="ARBA00023136"/>
    </source>
</evidence>
<dbReference type="NCBIfam" id="NF006907">
    <property type="entry name" value="PRK09400.1-2"/>
    <property type="match status" value="1"/>
</dbReference>
<dbReference type="AlphaFoldDB" id="A0A2L1CBN9"/>
<dbReference type="InterPro" id="IPR023391">
    <property type="entry name" value="Prot_translocase_SecE_dom_sf"/>
</dbReference>
<dbReference type="InterPro" id="IPR008158">
    <property type="entry name" value="Translocase_Sec61-g"/>
</dbReference>
<evidence type="ECO:0000313" key="12">
    <source>
        <dbReference type="Proteomes" id="UP000590564"/>
    </source>
</evidence>
<accession>A0A2L1CBN9</accession>
<feature type="transmembrane region" description="Helical" evidence="8">
    <location>
        <begin position="45"/>
        <end position="70"/>
    </location>
</feature>
<evidence type="ECO:0000256" key="1">
    <source>
        <dbReference type="ARBA" id="ARBA00022448"/>
    </source>
</evidence>
<dbReference type="NCBIfam" id="TIGR00327">
    <property type="entry name" value="secE_euk_arch"/>
    <property type="match status" value="1"/>
</dbReference>
<dbReference type="KEGG" id="mmad:MMJJ_14040"/>
<dbReference type="GO" id="GO:0006605">
    <property type="term" value="P:protein targeting"/>
    <property type="evidence" value="ECO:0007669"/>
    <property type="project" value="UniProtKB-UniRule"/>
</dbReference>
<dbReference type="GO" id="GO:0065002">
    <property type="term" value="P:intracellular protein transmembrane transport"/>
    <property type="evidence" value="ECO:0007669"/>
    <property type="project" value="UniProtKB-UniRule"/>
</dbReference>
<evidence type="ECO:0000256" key="5">
    <source>
        <dbReference type="ARBA" id="ARBA00023010"/>
    </source>
</evidence>
<dbReference type="InterPro" id="IPR001901">
    <property type="entry name" value="Translocase_SecE/Sec61-g"/>
</dbReference>
<proteinExistence type="inferred from homology"/>
<comment type="function">
    <text evidence="8">Essential subunit of the Sec protein translocation channel SecYEG. Clamps together the 2 halves of SecY. May contact the channel plug during translocation.</text>
</comment>
<keyword evidence="5 8" id="KW-0811">Translocation</keyword>
<dbReference type="Proteomes" id="UP000590564">
    <property type="component" value="Unassembled WGS sequence"/>
</dbReference>
<comment type="similarity">
    <text evidence="8">Belongs to the SecE/SEC61-gamma family.</text>
</comment>
<evidence type="ECO:0000256" key="8">
    <source>
        <dbReference type="HAMAP-Rule" id="MF_00422"/>
    </source>
</evidence>
<keyword evidence="6 8" id="KW-0472">Membrane</keyword>
<dbReference type="Proteomes" id="UP000239462">
    <property type="component" value="Chromosome"/>
</dbReference>
<dbReference type="GeneID" id="36102490"/>
<dbReference type="GO" id="GO:0008320">
    <property type="term" value="F:protein transmembrane transporter activity"/>
    <property type="evidence" value="ECO:0007669"/>
    <property type="project" value="UniProtKB-UniRule"/>
</dbReference>
<protein>
    <recommendedName>
        <fullName evidence="8">Protein translocase subunit SecE</fullName>
    </recommendedName>
    <alternativeName>
        <fullName evidence="8">Protein transport protein Sec61 gamma subunit homolog</fullName>
    </alternativeName>
</protein>
<reference evidence="11" key="1">
    <citation type="journal article" date="2018" name="Genome Announc.">
        <title>Complete Genome Sequence of the Methanococcus maripaludis Type Strain JJ (DSM 2067), a Model for Selenoprotein Synthesis in Archaea.</title>
        <authorList>
            <person name="Poehlein A."/>
            <person name="Heym D."/>
            <person name="Quitzke V."/>
            <person name="Fersch J."/>
            <person name="Daniel R."/>
            <person name="Rother M."/>
        </authorList>
    </citation>
    <scope>NUCLEOTIDE SEQUENCE [LARGE SCALE GENOMIC DNA]</scope>
    <source>
        <strain evidence="11">DSM 2067</strain>
    </source>
</reference>